<sequence length="405" mass="48077">METLPNEILLHIFSYFEWFDMLTSFWPLNIRFNSLVCSTLSINDNRLNSALIITHGLSYNKCCSILFPLIFNSSSLCSSIQRIHFDGTNSIACDLSYEWLFNDKKILRFHNLKTLILTRCGSIEPVVQCLSYLIKHQLDELTLTFDGHVFKRFHYIEKYLSVASDKEKQLAMIEQLLCQLFSSQCQLTSRRLDINDDFEGGSIHRCLLSNSNFSSNFLPYQFRSYCMTLHHLYIRLNQTYFFHNLIEHVPNLEQMSVQFNCSLRSYSYVLTTSNIENLSQSNENWFNKILKLRCFSLKTFIDTDLEFIYLKWLLNNLNYVEKLELHLKSYDFIETKNHNIWKSFIDANFIRQYCLPDTIPNLVDFNFFICSECELSYNDIERITNSFKIHPFFHFTSMDKCQMFV</sequence>
<reference evidence="2" key="1">
    <citation type="submission" date="2021-02" db="EMBL/GenBank/DDBJ databases">
        <authorList>
            <person name="Nowell W R."/>
        </authorList>
    </citation>
    <scope>NUCLEOTIDE SEQUENCE</scope>
</reference>
<proteinExistence type="predicted"/>
<dbReference type="EMBL" id="CAJNOO010002825">
    <property type="protein sequence ID" value="CAF1299752.1"/>
    <property type="molecule type" value="Genomic_DNA"/>
</dbReference>
<dbReference type="PROSITE" id="PS50181">
    <property type="entry name" value="FBOX"/>
    <property type="match status" value="1"/>
</dbReference>
<evidence type="ECO:0000259" key="1">
    <source>
        <dbReference type="PROSITE" id="PS50181"/>
    </source>
</evidence>
<protein>
    <recommendedName>
        <fullName evidence="1">F-box domain-containing protein</fullName>
    </recommendedName>
</protein>
<comment type="caution">
    <text evidence="2">The sequence shown here is derived from an EMBL/GenBank/DDBJ whole genome shotgun (WGS) entry which is preliminary data.</text>
</comment>
<dbReference type="AlphaFoldDB" id="A0A815DYG6"/>
<dbReference type="OrthoDB" id="10050554at2759"/>
<feature type="domain" description="F-box" evidence="1">
    <location>
        <begin position="1"/>
        <end position="36"/>
    </location>
</feature>
<accession>A0A815DYG6</accession>
<evidence type="ECO:0000313" key="2">
    <source>
        <dbReference type="EMBL" id="CAF1299752.1"/>
    </source>
</evidence>
<gene>
    <name evidence="2" type="ORF">RFH988_LOCUS29657</name>
</gene>
<organism evidence="2 3">
    <name type="scientific">Rotaria sordida</name>
    <dbReference type="NCBI Taxonomy" id="392033"/>
    <lineage>
        <taxon>Eukaryota</taxon>
        <taxon>Metazoa</taxon>
        <taxon>Spiralia</taxon>
        <taxon>Gnathifera</taxon>
        <taxon>Rotifera</taxon>
        <taxon>Eurotatoria</taxon>
        <taxon>Bdelloidea</taxon>
        <taxon>Philodinida</taxon>
        <taxon>Philodinidae</taxon>
        <taxon>Rotaria</taxon>
    </lineage>
</organism>
<evidence type="ECO:0000313" key="3">
    <source>
        <dbReference type="Proteomes" id="UP000663882"/>
    </source>
</evidence>
<dbReference type="InterPro" id="IPR001810">
    <property type="entry name" value="F-box_dom"/>
</dbReference>
<name>A0A815DYG6_9BILA</name>
<dbReference type="Proteomes" id="UP000663882">
    <property type="component" value="Unassembled WGS sequence"/>
</dbReference>